<evidence type="ECO:0000313" key="4">
    <source>
        <dbReference type="Proteomes" id="UP000325243"/>
    </source>
</evidence>
<feature type="transmembrane region" description="Helical" evidence="2">
    <location>
        <begin position="270"/>
        <end position="292"/>
    </location>
</feature>
<organism evidence="3 4">
    <name type="scientific">Agromyces mariniharenae</name>
    <dbReference type="NCBI Taxonomy" id="2604423"/>
    <lineage>
        <taxon>Bacteria</taxon>
        <taxon>Bacillati</taxon>
        <taxon>Actinomycetota</taxon>
        <taxon>Actinomycetes</taxon>
        <taxon>Micrococcales</taxon>
        <taxon>Microbacteriaceae</taxon>
        <taxon>Agromyces</taxon>
    </lineage>
</organism>
<feature type="compositionally biased region" description="Basic and acidic residues" evidence="1">
    <location>
        <begin position="1"/>
        <end position="17"/>
    </location>
</feature>
<sequence>MQGPDAEREPGHDERADAAAQPPAEPAPGAADAGSVDDATSAAADDVTPYGPDAATAGAADRPDSGEFARQFAAAAEKSGLGAIAREEKLTGRDLLTAVGGVRGILEALLPGLVFLVTYSLLTSVAGQDPQAALVPALAASVGLAVVFTLARIVTKGQPTQAIAGLIGVIASAALALWTGDARDNYVLGFFTNAAYAVALLISLLVRWPAIGLIVGFLMGDGVAWREDRRKYRAAQFLTLVWIGLFVARLVVQVPLYLVDNVEALGVTRLLMGVPLYALVLVFTWLVVRAVYPSAARSGE</sequence>
<dbReference type="Proteomes" id="UP000325243">
    <property type="component" value="Unassembled WGS sequence"/>
</dbReference>
<keyword evidence="2" id="KW-0812">Transmembrane</keyword>
<dbReference type="Pfam" id="PF11361">
    <property type="entry name" value="DUF3159"/>
    <property type="match status" value="1"/>
</dbReference>
<feature type="compositionally biased region" description="Low complexity" evidence="1">
    <location>
        <begin position="18"/>
        <end position="48"/>
    </location>
</feature>
<name>A0A5S4V9F7_9MICO</name>
<accession>A0A5S4V9F7</accession>
<proteinExistence type="predicted"/>
<evidence type="ECO:0000256" key="2">
    <source>
        <dbReference type="SAM" id="Phobius"/>
    </source>
</evidence>
<evidence type="ECO:0000313" key="3">
    <source>
        <dbReference type="EMBL" id="TYL50735.1"/>
    </source>
</evidence>
<evidence type="ECO:0000256" key="1">
    <source>
        <dbReference type="SAM" id="MobiDB-lite"/>
    </source>
</evidence>
<keyword evidence="2" id="KW-0472">Membrane</keyword>
<comment type="caution">
    <text evidence="3">The sequence shown here is derived from an EMBL/GenBank/DDBJ whole genome shotgun (WGS) entry which is preliminary data.</text>
</comment>
<keyword evidence="4" id="KW-1185">Reference proteome</keyword>
<dbReference type="InterPro" id="IPR016566">
    <property type="entry name" value="UCP010219"/>
</dbReference>
<feature type="transmembrane region" description="Helical" evidence="2">
    <location>
        <begin position="134"/>
        <end position="155"/>
    </location>
</feature>
<dbReference type="RefSeq" id="WP_148734834.1">
    <property type="nucleotide sequence ID" value="NZ_VSSB01000002.1"/>
</dbReference>
<feature type="transmembrane region" description="Helical" evidence="2">
    <location>
        <begin position="162"/>
        <end position="180"/>
    </location>
</feature>
<feature type="transmembrane region" description="Helical" evidence="2">
    <location>
        <begin position="95"/>
        <end position="122"/>
    </location>
</feature>
<gene>
    <name evidence="3" type="ORF">FYC51_16375</name>
</gene>
<feature type="transmembrane region" description="Helical" evidence="2">
    <location>
        <begin position="237"/>
        <end position="258"/>
    </location>
</feature>
<feature type="region of interest" description="Disordered" evidence="1">
    <location>
        <begin position="1"/>
        <end position="63"/>
    </location>
</feature>
<keyword evidence="2" id="KW-1133">Transmembrane helix</keyword>
<feature type="transmembrane region" description="Helical" evidence="2">
    <location>
        <begin position="200"/>
        <end position="225"/>
    </location>
</feature>
<dbReference type="AlphaFoldDB" id="A0A5S4V9F7"/>
<reference evidence="3 4" key="1">
    <citation type="submission" date="2019-08" db="EMBL/GenBank/DDBJ databases">
        <authorList>
            <person name="Hu J."/>
        </authorList>
    </citation>
    <scope>NUCLEOTIDE SEQUENCE [LARGE SCALE GENOMIC DNA]</scope>
    <source>
        <strain evidence="3 4">NEAU-184</strain>
    </source>
</reference>
<protein>
    <submittedName>
        <fullName evidence="3">DUF3159 domain-containing protein</fullName>
    </submittedName>
</protein>
<dbReference type="EMBL" id="VSSB01000002">
    <property type="protein sequence ID" value="TYL50735.1"/>
    <property type="molecule type" value="Genomic_DNA"/>
</dbReference>